<reference evidence="2" key="1">
    <citation type="submission" date="2025-02" db="EMBL/GenBank/DDBJ databases">
        <authorList>
            <consortium name="NCBI Genome Project"/>
        </authorList>
    </citation>
    <scope>NUCLEOTIDE SEQUENCE</scope>
</reference>
<feature type="compositionally biased region" description="Polar residues" evidence="1">
    <location>
        <begin position="160"/>
        <end position="171"/>
    </location>
</feature>
<feature type="region of interest" description="Disordered" evidence="1">
    <location>
        <begin position="159"/>
        <end position="178"/>
    </location>
</feature>
<reference evidence="2" key="2">
    <citation type="submission" date="2025-08" db="UniProtKB">
        <authorList>
            <consortium name="RefSeq"/>
        </authorList>
    </citation>
    <scope>IDENTIFICATION</scope>
</reference>
<dbReference type="AlphaFoldDB" id="A0AAJ8BX49"/>
<evidence type="ECO:0000313" key="2">
    <source>
        <dbReference type="RefSeq" id="XP_059604997.1"/>
    </source>
</evidence>
<sequence>MLDSLASSKATKFRRCAGFVVGRSVLAAGDNPGIEPLRGIPDPVLKVQVGQTDNLGTRLGQLPLRTNGSRPSRCERETGDGLSTGRHGIWLPGEVEMGATRREMLGSCGGQPKGGVSLAQGLNNTKRALRKQTWWLACPAGRSNPTSGGYMTFAGHDRSAVSQSGVQQQMPRSPAVLG</sequence>
<dbReference type="GeneID" id="84593645"/>
<dbReference type="KEGG" id="ang:An18g01710"/>
<evidence type="ECO:0000256" key="1">
    <source>
        <dbReference type="SAM" id="MobiDB-lite"/>
    </source>
</evidence>
<gene>
    <name evidence="2" type="ORF">An18g01710</name>
</gene>
<protein>
    <submittedName>
        <fullName evidence="2">Uncharacterized protein</fullName>
    </submittedName>
</protein>
<dbReference type="VEuPathDB" id="FungiDB:An18g01710"/>
<feature type="region of interest" description="Disordered" evidence="1">
    <location>
        <begin position="66"/>
        <end position="87"/>
    </location>
</feature>
<accession>A0AAJ8BX49</accession>
<name>A0AAJ8BX49_ASPNG</name>
<proteinExistence type="predicted"/>
<dbReference type="RefSeq" id="XP_059604997.1">
    <property type="nucleotide sequence ID" value="XM_059745608.1"/>
</dbReference>
<organism evidence="2">
    <name type="scientific">Aspergillus niger</name>
    <dbReference type="NCBI Taxonomy" id="5061"/>
    <lineage>
        <taxon>Eukaryota</taxon>
        <taxon>Fungi</taxon>
        <taxon>Dikarya</taxon>
        <taxon>Ascomycota</taxon>
        <taxon>Pezizomycotina</taxon>
        <taxon>Eurotiomycetes</taxon>
        <taxon>Eurotiomycetidae</taxon>
        <taxon>Eurotiales</taxon>
        <taxon>Aspergillaceae</taxon>
        <taxon>Aspergillus</taxon>
        <taxon>Aspergillus subgen. Circumdati</taxon>
    </lineage>
</organism>